<protein>
    <submittedName>
        <fullName evidence="2">Uncharacterized protein</fullName>
    </submittedName>
</protein>
<evidence type="ECO:0000256" key="1">
    <source>
        <dbReference type="SAM" id="MobiDB-lite"/>
    </source>
</evidence>
<name>A0A2R8C0V2_9RHOB</name>
<evidence type="ECO:0000313" key="3">
    <source>
        <dbReference type="Proteomes" id="UP000244912"/>
    </source>
</evidence>
<proteinExistence type="predicted"/>
<keyword evidence="3" id="KW-1185">Reference proteome</keyword>
<accession>A0A2R8C0V2</accession>
<dbReference type="Proteomes" id="UP000244912">
    <property type="component" value="Unassembled WGS sequence"/>
</dbReference>
<feature type="compositionally biased region" description="Basic and acidic residues" evidence="1">
    <location>
        <begin position="134"/>
        <end position="143"/>
    </location>
</feature>
<feature type="compositionally biased region" description="Gly residues" evidence="1">
    <location>
        <begin position="33"/>
        <end position="42"/>
    </location>
</feature>
<feature type="compositionally biased region" description="Polar residues" evidence="1">
    <location>
        <begin position="63"/>
        <end position="82"/>
    </location>
</feature>
<organism evidence="2 3">
    <name type="scientific">Palleronia abyssalis</name>
    <dbReference type="NCBI Taxonomy" id="1501240"/>
    <lineage>
        <taxon>Bacteria</taxon>
        <taxon>Pseudomonadati</taxon>
        <taxon>Pseudomonadota</taxon>
        <taxon>Alphaproteobacteria</taxon>
        <taxon>Rhodobacterales</taxon>
        <taxon>Roseobacteraceae</taxon>
        <taxon>Palleronia</taxon>
    </lineage>
</organism>
<dbReference type="RefSeq" id="WP_181375874.1">
    <property type="nucleotide sequence ID" value="NZ_ONZF01000013.1"/>
</dbReference>
<sequence length="362" mass="37024">MSSDFTYIDDDSETTENKAAAGAIAGAAAGAIAKGGDGGEGGNATVNLRLPEDYGSDDDTIDADQTNNGDNQANAVRSTVNQSDDDGDNRNNDNSSDDDTDVDVRVSDALNDNGDNRDNDIDTSLDNVLNGNGDNRDNDHSTDTDITVDDTLNGNGHNRDNDYSTNLDNVANKDLDLDLAVRDAFNTDDSDTDLLDWNDVGGFEIDSLIADALNGAGNDMAFSLDQTNQLTDNDRVSDPDVIYNGGTPGGTGGMGGEGDAYPHAYPADAGDGGPGGAGGFYQTANANGGTASMHDFNAGGAAGGAGDDAMDMSSMTSADAALTQEAFTQNLTLGANIQYNLAEMSVVGGNSAETGSGEDDVA</sequence>
<reference evidence="2 3" key="1">
    <citation type="submission" date="2018-03" db="EMBL/GenBank/DDBJ databases">
        <authorList>
            <person name="Keele B.F."/>
        </authorList>
    </citation>
    <scope>NUCLEOTIDE SEQUENCE [LARGE SCALE GENOMIC DNA]</scope>
    <source>
        <strain evidence="2 3">CECT 8504</strain>
    </source>
</reference>
<gene>
    <name evidence="2" type="ORF">PAA8504_03835</name>
</gene>
<dbReference type="EMBL" id="ONZF01000013">
    <property type="protein sequence ID" value="SPJ25979.1"/>
    <property type="molecule type" value="Genomic_DNA"/>
</dbReference>
<dbReference type="AlphaFoldDB" id="A0A2R8C0V2"/>
<feature type="compositionally biased region" description="Polar residues" evidence="1">
    <location>
        <begin position="124"/>
        <end position="133"/>
    </location>
</feature>
<evidence type="ECO:0000313" key="2">
    <source>
        <dbReference type="EMBL" id="SPJ25979.1"/>
    </source>
</evidence>
<feature type="region of interest" description="Disordered" evidence="1">
    <location>
        <begin position="31"/>
        <end position="161"/>
    </location>
</feature>